<gene>
    <name evidence="1" type="ORF">PI172_2370</name>
</gene>
<proteinExistence type="predicted"/>
<dbReference type="EMBL" id="AP014926">
    <property type="protein sequence ID" value="BAR97098.1"/>
    <property type="molecule type" value="Genomic_DNA"/>
</dbReference>
<dbReference type="Proteomes" id="UP000067008">
    <property type="component" value="Chromosome 1"/>
</dbReference>
<evidence type="ECO:0000313" key="2">
    <source>
        <dbReference type="Proteomes" id="UP000067008"/>
    </source>
</evidence>
<dbReference type="AlphaFoldDB" id="A0AAD1F899"/>
<evidence type="ECO:0000313" key="1">
    <source>
        <dbReference type="EMBL" id="BAR97098.1"/>
    </source>
</evidence>
<name>A0AAD1F899_PREIN</name>
<organism evidence="1 2">
    <name type="scientific">Prevotella intermedia</name>
    <dbReference type="NCBI Taxonomy" id="28131"/>
    <lineage>
        <taxon>Bacteria</taxon>
        <taxon>Pseudomonadati</taxon>
        <taxon>Bacteroidota</taxon>
        <taxon>Bacteroidia</taxon>
        <taxon>Bacteroidales</taxon>
        <taxon>Prevotellaceae</taxon>
        <taxon>Prevotella</taxon>
    </lineage>
</organism>
<protein>
    <submittedName>
        <fullName evidence="1">Uncharacterized protein</fullName>
    </submittedName>
</protein>
<accession>A0AAD1F899</accession>
<sequence>MCILHAASLLKLMVVSIVTLSTGTANRGLAFFSVQLITKKQAAATTERHIKLFFTILMGQSYKKLS</sequence>
<reference evidence="1 2" key="1">
    <citation type="submission" date="2015-07" db="EMBL/GenBank/DDBJ databases">
        <title>Complete genome sequence of Prevotella intermedia strain 17-2.</title>
        <authorList>
            <person name="Nambu T."/>
        </authorList>
    </citation>
    <scope>NUCLEOTIDE SEQUENCE [LARGE SCALE GENOMIC DNA]</scope>
    <source>
        <strain evidence="1 2">17-2</strain>
    </source>
</reference>